<feature type="region of interest" description="Disordered" evidence="1">
    <location>
        <begin position="249"/>
        <end position="270"/>
    </location>
</feature>
<dbReference type="AlphaFoldDB" id="A0A2H1VXZ7"/>
<accession>A0A2H1VXZ7</accession>
<sequence length="270" mass="30200">MSLLPYPGRNSRLRATTDKFFENPKKAQNFLLCRGCVYKHTNSHTHDTQTRNNNLWSTQRVAPRGNRTHYTLRGSPVTANERAAKRRPIKSAHGNADMLEYNPTWRLASVAARGCNTCNTTVAETERRPRQRVYVFNLGRLLISWALGSYRCFEMSIEMRATKHGAVTSSSSYFLRAENSPMTFPAFGVARGNVRLLLTKNHPVPTPAFRAVILAVRINSLKLLLITARAVYCTADPVKVATPSYTPARPLAPPARPVSPRGSFGEAWSQ</sequence>
<organism evidence="2">
    <name type="scientific">Spodoptera frugiperda</name>
    <name type="common">Fall armyworm</name>
    <dbReference type="NCBI Taxonomy" id="7108"/>
    <lineage>
        <taxon>Eukaryota</taxon>
        <taxon>Metazoa</taxon>
        <taxon>Ecdysozoa</taxon>
        <taxon>Arthropoda</taxon>
        <taxon>Hexapoda</taxon>
        <taxon>Insecta</taxon>
        <taxon>Pterygota</taxon>
        <taxon>Neoptera</taxon>
        <taxon>Endopterygota</taxon>
        <taxon>Lepidoptera</taxon>
        <taxon>Glossata</taxon>
        <taxon>Ditrysia</taxon>
        <taxon>Noctuoidea</taxon>
        <taxon>Noctuidae</taxon>
        <taxon>Amphipyrinae</taxon>
        <taxon>Spodoptera</taxon>
    </lineage>
</organism>
<evidence type="ECO:0000256" key="1">
    <source>
        <dbReference type="SAM" id="MobiDB-lite"/>
    </source>
</evidence>
<gene>
    <name evidence="2" type="ORF">SFRICE_012378</name>
</gene>
<proteinExistence type="predicted"/>
<dbReference type="EMBL" id="ODYU01005141">
    <property type="protein sequence ID" value="SOQ45711.1"/>
    <property type="molecule type" value="Genomic_DNA"/>
</dbReference>
<reference evidence="2" key="1">
    <citation type="submission" date="2016-07" db="EMBL/GenBank/DDBJ databases">
        <authorList>
            <person name="Bretaudeau A."/>
        </authorList>
    </citation>
    <scope>NUCLEOTIDE SEQUENCE</scope>
    <source>
        <strain evidence="2">Rice</strain>
        <tissue evidence="2">Whole body</tissue>
    </source>
</reference>
<name>A0A2H1VXZ7_SPOFR</name>
<protein>
    <submittedName>
        <fullName evidence="2">SFRICE_012378</fullName>
    </submittedName>
</protein>
<evidence type="ECO:0000313" key="2">
    <source>
        <dbReference type="EMBL" id="SOQ45711.1"/>
    </source>
</evidence>